<evidence type="ECO:0000259" key="6">
    <source>
        <dbReference type="PROSITE" id="PS51469"/>
    </source>
</evidence>
<feature type="compositionally biased region" description="Polar residues" evidence="5">
    <location>
        <begin position="135"/>
        <end position="155"/>
    </location>
</feature>
<proteinExistence type="predicted"/>
<feature type="compositionally biased region" description="Polar residues" evidence="5">
    <location>
        <begin position="370"/>
        <end position="380"/>
    </location>
</feature>
<evidence type="ECO:0000256" key="2">
    <source>
        <dbReference type="ARBA" id="ARBA00022692"/>
    </source>
</evidence>
<dbReference type="EMBL" id="JABBWK010000067">
    <property type="protein sequence ID" value="KAG1895331.1"/>
    <property type="molecule type" value="Genomic_DNA"/>
</dbReference>
<dbReference type="GO" id="GO:0043495">
    <property type="term" value="F:protein-membrane adaptor activity"/>
    <property type="evidence" value="ECO:0007669"/>
    <property type="project" value="TreeGrafter"/>
</dbReference>
<evidence type="ECO:0000256" key="5">
    <source>
        <dbReference type="SAM" id="MobiDB-lite"/>
    </source>
</evidence>
<dbReference type="GO" id="GO:0034993">
    <property type="term" value="C:meiotic nuclear membrane microtubule tethering complex"/>
    <property type="evidence" value="ECO:0007669"/>
    <property type="project" value="TreeGrafter"/>
</dbReference>
<keyword evidence="4" id="KW-0472">Membrane</keyword>
<name>A0AAD4HGG9_9AGAM</name>
<feature type="compositionally biased region" description="Polar residues" evidence="5">
    <location>
        <begin position="250"/>
        <end position="259"/>
    </location>
</feature>
<keyword evidence="2" id="KW-0812">Transmembrane</keyword>
<evidence type="ECO:0000256" key="3">
    <source>
        <dbReference type="ARBA" id="ARBA00022989"/>
    </source>
</evidence>
<evidence type="ECO:0000256" key="4">
    <source>
        <dbReference type="ARBA" id="ARBA00023136"/>
    </source>
</evidence>
<dbReference type="Pfam" id="PF07738">
    <property type="entry name" value="Sad1_UNC"/>
    <property type="match status" value="2"/>
</dbReference>
<reference evidence="7" key="1">
    <citation type="journal article" date="2020" name="New Phytol.">
        <title>Comparative genomics reveals dynamic genome evolution in host specialist ectomycorrhizal fungi.</title>
        <authorList>
            <person name="Lofgren L.A."/>
            <person name="Nguyen N.H."/>
            <person name="Vilgalys R."/>
            <person name="Ruytinx J."/>
            <person name="Liao H.L."/>
            <person name="Branco S."/>
            <person name="Kuo A."/>
            <person name="LaButti K."/>
            <person name="Lipzen A."/>
            <person name="Andreopoulos W."/>
            <person name="Pangilinan J."/>
            <person name="Riley R."/>
            <person name="Hundley H."/>
            <person name="Na H."/>
            <person name="Barry K."/>
            <person name="Grigoriev I.V."/>
            <person name="Stajich J.E."/>
            <person name="Kennedy P.G."/>
        </authorList>
    </citation>
    <scope>NUCLEOTIDE SEQUENCE</scope>
    <source>
        <strain evidence="7">FC203</strain>
    </source>
</reference>
<feature type="compositionally biased region" description="Basic and acidic residues" evidence="5">
    <location>
        <begin position="321"/>
        <end position="330"/>
    </location>
</feature>
<sequence>MSFAGTPLGQGRRLDHHTFLNKTNLAKVHNNPSARPVNPPPSPPRSITTTSYAYGAPTAGSKSPNKPTSSASTADAADDETALVRYARLKRERSLQQSQPTLAPETWSVKDTSVNIASAFNQAASTLLEMHSSNPNNAWASGSQTNLNVPRSTSVDYEKETHSTSSRRLAAPSNRLSQRNMRKTLSKQDSNMTHVSDSEGEDNQESQERDRSARGKSPFEQVVDVSKRALTSATSFYMRPRSTEPADISAANTTTNGRDSSYDYASEEQEYQETMRQKLAREQQEQSASKRPALSHKRNRMSADNKAYQPSQSDMEGDSDDKEKFKKKDLGGGPLTTLPVAGYDKRRKKKRGSKTNVEGEEDDSSSGSEQRSSAQHGSATRSVPPPSRSSIPRGSVPPHSDDPTDLEVGLDSIPEMDEPPVVDGFSNTSDIPSRSFSVGGLLGLAVNRIVRLLLASFFSRIKAGPFITLARYLFVAAALYATWHQFYDPILQMLPIRSPQRQYYAPDTPITNLDELSARLQNIEVALSGLSLDQQRARAQQDLEARAHGDVVNRIFALEARIRDEAKRISDTEVHLETSSSQGLVDLRREVEALHSQLSAVEHAPRETAITMPSPVNDEEARAKLRILEERLGGIEGGVKDTLEQAKNAAPWWSKLASTVGTGAGLTIKSTDGSDVTSLISQLVDNAVARYGTQDIISRPDFALHSGGARPIPHLTSGTLELRPSTLRGQILGLITGHGICIAGTAGPMAGPYGQLGVMLAFPTIISDITIDHVAKEVAFDLSTAPKDMEVWGQVEGKDNLEKAANEAGEAVSEADLEDDHPATLPSDVSFIRLASFTYDIYAPSNIQTFPVRQEVRDLSLDFGIVALVMKNNWGKDGYTCLYRFRVHGERPGGGSLPFPTENS</sequence>
<dbReference type="InterPro" id="IPR012919">
    <property type="entry name" value="SUN_dom"/>
</dbReference>
<comment type="caution">
    <text evidence="7">The sequence shown here is derived from an EMBL/GenBank/DDBJ whole genome shotgun (WGS) entry which is preliminary data.</text>
</comment>
<dbReference type="Gene3D" id="2.60.120.260">
    <property type="entry name" value="Galactose-binding domain-like"/>
    <property type="match status" value="1"/>
</dbReference>
<dbReference type="RefSeq" id="XP_041220907.1">
    <property type="nucleotide sequence ID" value="XM_041362808.1"/>
</dbReference>
<dbReference type="AlphaFoldDB" id="A0AAD4HGG9"/>
<protein>
    <recommendedName>
        <fullName evidence="6">SUN domain-containing protein</fullName>
    </recommendedName>
</protein>
<evidence type="ECO:0000313" key="8">
    <source>
        <dbReference type="Proteomes" id="UP001195769"/>
    </source>
</evidence>
<keyword evidence="3" id="KW-1133">Transmembrane helix</keyword>
<evidence type="ECO:0000313" key="7">
    <source>
        <dbReference type="EMBL" id="KAG1895331.1"/>
    </source>
</evidence>
<gene>
    <name evidence="7" type="ORF">F5891DRAFT_1058950</name>
</gene>
<dbReference type="Proteomes" id="UP001195769">
    <property type="component" value="Unassembled WGS sequence"/>
</dbReference>
<feature type="region of interest" description="Disordered" evidence="5">
    <location>
        <begin position="1"/>
        <end position="77"/>
    </location>
</feature>
<dbReference type="InterPro" id="IPR045119">
    <property type="entry name" value="SUN1-5"/>
</dbReference>
<feature type="compositionally biased region" description="Basic and acidic residues" evidence="5">
    <location>
        <begin position="273"/>
        <end position="284"/>
    </location>
</feature>
<dbReference type="GeneID" id="64657106"/>
<organism evidence="7 8">
    <name type="scientific">Suillus fuscotomentosus</name>
    <dbReference type="NCBI Taxonomy" id="1912939"/>
    <lineage>
        <taxon>Eukaryota</taxon>
        <taxon>Fungi</taxon>
        <taxon>Dikarya</taxon>
        <taxon>Basidiomycota</taxon>
        <taxon>Agaricomycotina</taxon>
        <taxon>Agaricomycetes</taxon>
        <taxon>Agaricomycetidae</taxon>
        <taxon>Boletales</taxon>
        <taxon>Suillineae</taxon>
        <taxon>Suillaceae</taxon>
        <taxon>Suillus</taxon>
    </lineage>
</organism>
<feature type="region of interest" description="Disordered" evidence="5">
    <location>
        <begin position="135"/>
        <end position="428"/>
    </location>
</feature>
<keyword evidence="8" id="KW-1185">Reference proteome</keyword>
<dbReference type="PROSITE" id="PS51469">
    <property type="entry name" value="SUN"/>
    <property type="match status" value="1"/>
</dbReference>
<feature type="domain" description="SUN" evidence="6">
    <location>
        <begin position="677"/>
        <end position="892"/>
    </location>
</feature>
<feature type="compositionally biased region" description="Low complexity" evidence="5">
    <location>
        <begin position="388"/>
        <end position="398"/>
    </location>
</feature>
<dbReference type="PANTHER" id="PTHR12911">
    <property type="entry name" value="SAD1/UNC-84-LIKE PROTEIN-RELATED"/>
    <property type="match status" value="1"/>
</dbReference>
<dbReference type="PANTHER" id="PTHR12911:SF8">
    <property type="entry name" value="KLAROID PROTEIN-RELATED"/>
    <property type="match status" value="1"/>
</dbReference>
<comment type="subcellular location">
    <subcellularLocation>
        <location evidence="1">Membrane</location>
    </subcellularLocation>
</comment>
<evidence type="ECO:0000256" key="1">
    <source>
        <dbReference type="ARBA" id="ARBA00004370"/>
    </source>
</evidence>
<accession>A0AAD4HGG9</accession>